<keyword evidence="2 5" id="KW-0812">Transmembrane</keyword>
<dbReference type="Gene3D" id="1.20.58.340">
    <property type="entry name" value="Magnesium transport protein CorA, transmembrane region"/>
    <property type="match status" value="1"/>
</dbReference>
<evidence type="ECO:0000256" key="3">
    <source>
        <dbReference type="ARBA" id="ARBA00022989"/>
    </source>
</evidence>
<dbReference type="InterPro" id="IPR002523">
    <property type="entry name" value="MgTranspt_CorA/ZnTranspt_ZntB"/>
</dbReference>
<dbReference type="EMBL" id="CP002292">
    <property type="protein sequence ID" value="ADP69593.1"/>
    <property type="molecule type" value="Genomic_DNA"/>
</dbReference>
<accession>E3I728</accession>
<feature type="transmembrane region" description="Helical" evidence="5">
    <location>
        <begin position="468"/>
        <end position="491"/>
    </location>
</feature>
<comment type="subcellular location">
    <subcellularLocation>
        <location evidence="1">Membrane</location>
        <topology evidence="1">Multi-pass membrane protein</topology>
    </subcellularLocation>
</comment>
<organism evidence="6 7">
    <name type="scientific">Rhodomicrobium vannielii (strain ATCC 17100 / DSM 162 / LMG 4299 / NCIMB 10020 / ATH 3.1.1)</name>
    <dbReference type="NCBI Taxonomy" id="648757"/>
    <lineage>
        <taxon>Bacteria</taxon>
        <taxon>Pseudomonadati</taxon>
        <taxon>Pseudomonadota</taxon>
        <taxon>Alphaproteobacteria</taxon>
        <taxon>Hyphomicrobiales</taxon>
        <taxon>Hyphomicrobiaceae</taxon>
        <taxon>Rhodomicrobium</taxon>
    </lineage>
</organism>
<protein>
    <submittedName>
        <fullName evidence="6">Uncharacterized protein</fullName>
    </submittedName>
</protein>
<dbReference type="HOGENOM" id="CLU_482163_0_0_5"/>
<dbReference type="GO" id="GO:0046873">
    <property type="term" value="F:metal ion transmembrane transporter activity"/>
    <property type="evidence" value="ECO:0007669"/>
    <property type="project" value="InterPro"/>
</dbReference>
<evidence type="ECO:0000256" key="1">
    <source>
        <dbReference type="ARBA" id="ARBA00004141"/>
    </source>
</evidence>
<feature type="transmembrane region" description="Helical" evidence="5">
    <location>
        <begin position="503"/>
        <end position="521"/>
    </location>
</feature>
<name>E3I728_RHOVT</name>
<dbReference type="GO" id="GO:0016020">
    <property type="term" value="C:membrane"/>
    <property type="evidence" value="ECO:0007669"/>
    <property type="project" value="UniProtKB-SubCell"/>
</dbReference>
<keyword evidence="3 5" id="KW-1133">Transmembrane helix</keyword>
<gene>
    <name evidence="6" type="ordered locus">Rvan_0304</name>
</gene>
<reference evidence="7" key="1">
    <citation type="journal article" date="2011" name="J. Bacteriol.">
        <title>Genome sequences of eight morphologically diverse alphaproteobacteria.</title>
        <authorList>
            <consortium name="US DOE Joint Genome Institute"/>
            <person name="Brown P.J."/>
            <person name="Kysela D.T."/>
            <person name="Buechlein A."/>
            <person name="Hemmerich C."/>
            <person name="Brun Y.V."/>
        </authorList>
    </citation>
    <scope>NUCLEOTIDE SEQUENCE [LARGE SCALE GENOMIC DNA]</scope>
    <source>
        <strain evidence="7">ATCC 17100 / ATH 3.1.1 / DSM 162 / LMG 4299</strain>
    </source>
</reference>
<proteinExistence type="predicted"/>
<dbReference type="Proteomes" id="UP000001399">
    <property type="component" value="Chromosome"/>
</dbReference>
<evidence type="ECO:0000256" key="2">
    <source>
        <dbReference type="ARBA" id="ARBA00022692"/>
    </source>
</evidence>
<dbReference type="KEGG" id="rva:Rvan_0304"/>
<evidence type="ECO:0000313" key="6">
    <source>
        <dbReference type="EMBL" id="ADP69593.1"/>
    </source>
</evidence>
<sequence length="545" mass="62374">MQEKVMLPQEAKTQAPGRIAHHFREIVLWPLQIITSGEKSGFGGCGALFDLECEGTPWRSAGPFGGDHFEERHYREFISFLPHAQRFLYGDAPDAGRKNPGDLPMKVYRRCDIKKVRITTERGATPVICDVSHIDLYFFYEVNTAILVCEIGAENIPLEIAQGITQTFGRAYPAGWTRDGQPVHCAARVEWLDDNDAVLCASDYEDRERYIDFVGTRRSPCIARHWEFVLSPIVNAASSDTGRLRFREIEYYRMPVMTYITLPSLDVLTKRDYIALTLATRPSKTGIMPYSKRFVQKFEANHVYDRMYSGGLDAPELETRFLTSGEAFAIVSAGDNPSLTDDQRGLLSQFRHQYFRLFLVAHFHKASLLMISDQLVATLKRLDPSKPDSRMAFRDETLLLQENFLRFSQRYFFTELSGRAHVRDLFRMLRKHLAIDALFAEVRSELFDLVKYLDSNALRKQNASMHRLTVVTTVGLIGTIVTGFLGMNLIAYAEEPMSFRVEYFIAVLVAVTIFVGLTIIYSRRLTDLFDRLSGENQRDREEPPF</sequence>
<dbReference type="RefSeq" id="WP_013418000.1">
    <property type="nucleotide sequence ID" value="NC_014664.1"/>
</dbReference>
<evidence type="ECO:0000256" key="5">
    <source>
        <dbReference type="SAM" id="Phobius"/>
    </source>
</evidence>
<dbReference type="AlphaFoldDB" id="E3I728"/>
<dbReference type="SUPFAM" id="SSF144083">
    <property type="entry name" value="Magnesium transport protein CorA, transmembrane region"/>
    <property type="match status" value="1"/>
</dbReference>
<dbReference type="STRING" id="648757.Rvan_0304"/>
<evidence type="ECO:0000256" key="4">
    <source>
        <dbReference type="ARBA" id="ARBA00023136"/>
    </source>
</evidence>
<dbReference type="eggNOG" id="COG0598">
    <property type="taxonomic scope" value="Bacteria"/>
</dbReference>
<dbReference type="Pfam" id="PF01544">
    <property type="entry name" value="CorA"/>
    <property type="match status" value="1"/>
</dbReference>
<dbReference type="InterPro" id="IPR045863">
    <property type="entry name" value="CorA_TM1_TM2"/>
</dbReference>
<keyword evidence="7" id="KW-1185">Reference proteome</keyword>
<evidence type="ECO:0000313" key="7">
    <source>
        <dbReference type="Proteomes" id="UP000001399"/>
    </source>
</evidence>
<keyword evidence="4 5" id="KW-0472">Membrane</keyword>